<reference evidence="1 2" key="1">
    <citation type="journal article" date="2019" name="Commun. Biol.">
        <title>The bagworm genome reveals a unique fibroin gene that provides high tensile strength.</title>
        <authorList>
            <person name="Kono N."/>
            <person name="Nakamura H."/>
            <person name="Ohtoshi R."/>
            <person name="Tomita M."/>
            <person name="Numata K."/>
            <person name="Arakawa K."/>
        </authorList>
    </citation>
    <scope>NUCLEOTIDE SEQUENCE [LARGE SCALE GENOMIC DNA]</scope>
</reference>
<dbReference type="EMBL" id="BGZK01000531">
    <property type="protein sequence ID" value="GBP48849.1"/>
    <property type="molecule type" value="Genomic_DNA"/>
</dbReference>
<proteinExistence type="predicted"/>
<dbReference type="AlphaFoldDB" id="A0A4C1WEJ5"/>
<evidence type="ECO:0000313" key="1">
    <source>
        <dbReference type="EMBL" id="GBP48849.1"/>
    </source>
</evidence>
<sequence length="305" mass="33832">MVPTPCLEFGFRTGPRLEMRMLPKSERIMKKELKRNTEPRSRSCWKMKALHIKGEVECKNDSESAVSQDTATSDITSDEMQMQTGNAKVKAFSMSKRAYESPGSRWSTPPMDIHNHTGVINASPVSNVGTEYLMKGEWVYGEGLGWWSQPSELSLTGRKAKADAVNSLITLFLRVARPSRGAGAWGGRRRGAGGLASLGGAGTRVVTAGAQPPPQLDRDSALYFFIYEIKMKTFAERPDEWRPASSRPTPLAARRPPRRLLFKRGGASTRPNPFRARPRPSAAARYCPHLITTPRTREGFPLNIS</sequence>
<gene>
    <name evidence="1" type="ORF">EVAR_8458_1</name>
</gene>
<evidence type="ECO:0000313" key="2">
    <source>
        <dbReference type="Proteomes" id="UP000299102"/>
    </source>
</evidence>
<keyword evidence="2" id="KW-1185">Reference proteome</keyword>
<protein>
    <submittedName>
        <fullName evidence="1">Uncharacterized protein</fullName>
    </submittedName>
</protein>
<comment type="caution">
    <text evidence="1">The sequence shown here is derived from an EMBL/GenBank/DDBJ whole genome shotgun (WGS) entry which is preliminary data.</text>
</comment>
<dbReference type="Proteomes" id="UP000299102">
    <property type="component" value="Unassembled WGS sequence"/>
</dbReference>
<name>A0A4C1WEJ5_EUMVA</name>
<accession>A0A4C1WEJ5</accession>
<organism evidence="1 2">
    <name type="scientific">Eumeta variegata</name>
    <name type="common">Bagworm moth</name>
    <name type="synonym">Eumeta japonica</name>
    <dbReference type="NCBI Taxonomy" id="151549"/>
    <lineage>
        <taxon>Eukaryota</taxon>
        <taxon>Metazoa</taxon>
        <taxon>Ecdysozoa</taxon>
        <taxon>Arthropoda</taxon>
        <taxon>Hexapoda</taxon>
        <taxon>Insecta</taxon>
        <taxon>Pterygota</taxon>
        <taxon>Neoptera</taxon>
        <taxon>Endopterygota</taxon>
        <taxon>Lepidoptera</taxon>
        <taxon>Glossata</taxon>
        <taxon>Ditrysia</taxon>
        <taxon>Tineoidea</taxon>
        <taxon>Psychidae</taxon>
        <taxon>Oiketicinae</taxon>
        <taxon>Eumeta</taxon>
    </lineage>
</organism>